<gene>
    <name evidence="2" type="ORF">EJ04DRAFT_578293</name>
</gene>
<feature type="signal peptide" evidence="1">
    <location>
        <begin position="1"/>
        <end position="18"/>
    </location>
</feature>
<proteinExistence type="predicted"/>
<name>A0A9P4V0Z1_9PLEO</name>
<protein>
    <submittedName>
        <fullName evidence="2">Uncharacterized protein</fullName>
    </submittedName>
</protein>
<accession>A0A9P4V0Z1</accession>
<dbReference type="Proteomes" id="UP000799444">
    <property type="component" value="Unassembled WGS sequence"/>
</dbReference>
<evidence type="ECO:0000313" key="3">
    <source>
        <dbReference type="Proteomes" id="UP000799444"/>
    </source>
</evidence>
<evidence type="ECO:0000313" key="2">
    <source>
        <dbReference type="EMBL" id="KAF2732538.1"/>
    </source>
</evidence>
<keyword evidence="3" id="KW-1185">Reference proteome</keyword>
<dbReference type="AlphaFoldDB" id="A0A9P4V0Z1"/>
<feature type="chain" id="PRO_5040155855" evidence="1">
    <location>
        <begin position="19"/>
        <end position="278"/>
    </location>
</feature>
<organism evidence="2 3">
    <name type="scientific">Polyplosphaeria fusca</name>
    <dbReference type="NCBI Taxonomy" id="682080"/>
    <lineage>
        <taxon>Eukaryota</taxon>
        <taxon>Fungi</taxon>
        <taxon>Dikarya</taxon>
        <taxon>Ascomycota</taxon>
        <taxon>Pezizomycotina</taxon>
        <taxon>Dothideomycetes</taxon>
        <taxon>Pleosporomycetidae</taxon>
        <taxon>Pleosporales</taxon>
        <taxon>Tetraplosphaeriaceae</taxon>
        <taxon>Polyplosphaeria</taxon>
    </lineage>
</organism>
<sequence length="278" mass="30349">MLLSYLFLAPLLPTLSSAYVIIVYTYTWSQSGNSTSRQILDGGYNAIFNGSLTMKMTADGDASCNMEDTVGNYSMQIGAINPGGNSSLSRKRYDTNPYYFALEGPASEADAGTFLALESSRDMSENATAAESVFWQVTSTKNNGGFDTKGTFALYSEWNSQALNSNCEGSFSGNVDPINNWTMTGRIEEGKVNFTFGPAPWDEDGVHYVRTWSFEGVFWDQGVDGAKLVFNGDSIETQGKYVNKTNATTEQQNSAPGATRVWSWSWALLIVTGLASFM</sequence>
<reference evidence="2" key="1">
    <citation type="journal article" date="2020" name="Stud. Mycol.">
        <title>101 Dothideomycetes genomes: a test case for predicting lifestyles and emergence of pathogens.</title>
        <authorList>
            <person name="Haridas S."/>
            <person name="Albert R."/>
            <person name="Binder M."/>
            <person name="Bloem J."/>
            <person name="Labutti K."/>
            <person name="Salamov A."/>
            <person name="Andreopoulos B."/>
            <person name="Baker S."/>
            <person name="Barry K."/>
            <person name="Bills G."/>
            <person name="Bluhm B."/>
            <person name="Cannon C."/>
            <person name="Castanera R."/>
            <person name="Culley D."/>
            <person name="Daum C."/>
            <person name="Ezra D."/>
            <person name="Gonzalez J."/>
            <person name="Henrissat B."/>
            <person name="Kuo A."/>
            <person name="Liang C."/>
            <person name="Lipzen A."/>
            <person name="Lutzoni F."/>
            <person name="Magnuson J."/>
            <person name="Mondo S."/>
            <person name="Nolan M."/>
            <person name="Ohm R."/>
            <person name="Pangilinan J."/>
            <person name="Park H.-J."/>
            <person name="Ramirez L."/>
            <person name="Alfaro M."/>
            <person name="Sun H."/>
            <person name="Tritt A."/>
            <person name="Yoshinaga Y."/>
            <person name="Zwiers L.-H."/>
            <person name="Turgeon B."/>
            <person name="Goodwin S."/>
            <person name="Spatafora J."/>
            <person name="Crous P."/>
            <person name="Grigoriev I."/>
        </authorList>
    </citation>
    <scope>NUCLEOTIDE SEQUENCE</scope>
    <source>
        <strain evidence="2">CBS 125425</strain>
    </source>
</reference>
<keyword evidence="1" id="KW-0732">Signal</keyword>
<comment type="caution">
    <text evidence="2">The sequence shown here is derived from an EMBL/GenBank/DDBJ whole genome shotgun (WGS) entry which is preliminary data.</text>
</comment>
<dbReference type="EMBL" id="ML996175">
    <property type="protein sequence ID" value="KAF2732538.1"/>
    <property type="molecule type" value="Genomic_DNA"/>
</dbReference>
<evidence type="ECO:0000256" key="1">
    <source>
        <dbReference type="SAM" id="SignalP"/>
    </source>
</evidence>
<dbReference type="OrthoDB" id="3785261at2759"/>